<keyword evidence="4" id="KW-0812">Transmembrane</keyword>
<dbReference type="SMR" id="A0A843WC10"/>
<dbReference type="EMBL" id="NMUH01004208">
    <property type="protein sequence ID" value="MQM08793.1"/>
    <property type="molecule type" value="Genomic_DNA"/>
</dbReference>
<dbReference type="InterPro" id="IPR013210">
    <property type="entry name" value="LRR_N_plant-typ"/>
</dbReference>
<evidence type="ECO:0000256" key="6">
    <source>
        <dbReference type="ARBA" id="ARBA00022737"/>
    </source>
</evidence>
<dbReference type="OrthoDB" id="785757at2759"/>
<dbReference type="Proteomes" id="UP000652761">
    <property type="component" value="Unassembled WGS sequence"/>
</dbReference>
<dbReference type="InterPro" id="IPR003591">
    <property type="entry name" value="Leu-rich_rpt_typical-subtyp"/>
</dbReference>
<dbReference type="PANTHER" id="PTHR48059">
    <property type="entry name" value="POLYGALACTURONASE INHIBITOR 1"/>
    <property type="match status" value="1"/>
</dbReference>
<keyword evidence="15" id="KW-1185">Reference proteome</keyword>
<dbReference type="GO" id="GO:0051606">
    <property type="term" value="P:detection of stimulus"/>
    <property type="evidence" value="ECO:0007669"/>
    <property type="project" value="UniProtKB-ARBA"/>
</dbReference>
<evidence type="ECO:0000256" key="1">
    <source>
        <dbReference type="ARBA" id="ARBA00004251"/>
    </source>
</evidence>
<keyword evidence="2" id="KW-1003">Cell membrane</keyword>
<name>A0A843WC10_COLES</name>
<dbReference type="PANTHER" id="PTHR48059:SF19">
    <property type="entry name" value="RECEPTOR-LIKE PROTEIN KINASE 5"/>
    <property type="match status" value="1"/>
</dbReference>
<evidence type="ECO:0000256" key="2">
    <source>
        <dbReference type="ARBA" id="ARBA00022475"/>
    </source>
</evidence>
<evidence type="ECO:0000256" key="4">
    <source>
        <dbReference type="ARBA" id="ARBA00022692"/>
    </source>
</evidence>
<gene>
    <name evidence="14" type="ORF">Taro_041654</name>
</gene>
<keyword evidence="3" id="KW-0433">Leucine-rich repeat</keyword>
<dbReference type="InterPro" id="IPR032675">
    <property type="entry name" value="LRR_dom_sf"/>
</dbReference>
<evidence type="ECO:0000256" key="12">
    <source>
        <dbReference type="SAM" id="SignalP"/>
    </source>
</evidence>
<evidence type="ECO:0000256" key="5">
    <source>
        <dbReference type="ARBA" id="ARBA00022729"/>
    </source>
</evidence>
<organism evidence="14 15">
    <name type="scientific">Colocasia esculenta</name>
    <name type="common">Wild taro</name>
    <name type="synonym">Arum esculentum</name>
    <dbReference type="NCBI Taxonomy" id="4460"/>
    <lineage>
        <taxon>Eukaryota</taxon>
        <taxon>Viridiplantae</taxon>
        <taxon>Streptophyta</taxon>
        <taxon>Embryophyta</taxon>
        <taxon>Tracheophyta</taxon>
        <taxon>Spermatophyta</taxon>
        <taxon>Magnoliopsida</taxon>
        <taxon>Liliopsida</taxon>
        <taxon>Araceae</taxon>
        <taxon>Aroideae</taxon>
        <taxon>Colocasieae</taxon>
        <taxon>Colocasia</taxon>
    </lineage>
</organism>
<accession>A0A843WC10</accession>
<dbReference type="InterPro" id="IPR001611">
    <property type="entry name" value="Leu-rich_rpt"/>
</dbReference>
<comment type="similarity">
    <text evidence="11">Belongs to the polygalacturonase-inhibiting protein family.</text>
</comment>
<keyword evidence="5 12" id="KW-0732">Signal</keyword>
<reference evidence="14" key="1">
    <citation type="submission" date="2017-07" db="EMBL/GenBank/DDBJ databases">
        <title>Taro Niue Genome Assembly and Annotation.</title>
        <authorList>
            <person name="Atibalentja N."/>
            <person name="Keating K."/>
            <person name="Fields C.J."/>
        </authorList>
    </citation>
    <scope>NUCLEOTIDE SEQUENCE</scope>
    <source>
        <strain evidence="14">Niue_2</strain>
        <tissue evidence="14">Leaf</tissue>
    </source>
</reference>
<evidence type="ECO:0000256" key="8">
    <source>
        <dbReference type="ARBA" id="ARBA00023136"/>
    </source>
</evidence>
<dbReference type="Pfam" id="PF08263">
    <property type="entry name" value="LRRNT_2"/>
    <property type="match status" value="1"/>
</dbReference>
<evidence type="ECO:0000313" key="14">
    <source>
        <dbReference type="EMBL" id="MQM08793.1"/>
    </source>
</evidence>
<dbReference type="InterPro" id="IPR051848">
    <property type="entry name" value="PGIP"/>
</dbReference>
<evidence type="ECO:0000256" key="10">
    <source>
        <dbReference type="ARBA" id="ARBA00023180"/>
    </source>
</evidence>
<keyword evidence="6" id="KW-0677">Repeat</keyword>
<keyword evidence="8" id="KW-0472">Membrane</keyword>
<dbReference type="SUPFAM" id="SSF52058">
    <property type="entry name" value="L domain-like"/>
    <property type="match status" value="1"/>
</dbReference>
<dbReference type="PROSITE" id="PS51450">
    <property type="entry name" value="LRR"/>
    <property type="match status" value="1"/>
</dbReference>
<evidence type="ECO:0000256" key="3">
    <source>
        <dbReference type="ARBA" id="ARBA00022614"/>
    </source>
</evidence>
<dbReference type="FunFam" id="3.80.10.10:FF:000470">
    <property type="entry name" value="LRR receptor-like serine/threonine-protein kinase RPK2"/>
    <property type="match status" value="1"/>
</dbReference>
<dbReference type="AlphaFoldDB" id="A0A843WC10"/>
<comment type="caution">
    <text evidence="14">The sequence shown here is derived from an EMBL/GenBank/DDBJ whole genome shotgun (WGS) entry which is preliminary data.</text>
</comment>
<feature type="domain" description="Leucine-rich repeat-containing N-terminal plant-type" evidence="13">
    <location>
        <begin position="28"/>
        <end position="67"/>
    </location>
</feature>
<dbReference type="SMART" id="SM00369">
    <property type="entry name" value="LRR_TYP"/>
    <property type="match status" value="4"/>
</dbReference>
<evidence type="ECO:0000256" key="9">
    <source>
        <dbReference type="ARBA" id="ARBA00023170"/>
    </source>
</evidence>
<dbReference type="GO" id="GO:0005886">
    <property type="term" value="C:plasma membrane"/>
    <property type="evidence" value="ECO:0007669"/>
    <property type="project" value="UniProtKB-SubCell"/>
</dbReference>
<sequence length="478" mass="51377">MKKWQTLLPLLLLLVLALSATASAAGCHPDDEAGLLALKSAVTADPTGLLSSWKPGTDCCTWNGVSCREASRVTELSIYGKPGDPTSYLSGTIPPSFSRLRKLVGLYLQDLKNLTGPFPAALLRLPDIKYVYIRNASLSGTIPDLSPLAAKLGALGLAGNRFSGPIPESVGKLTQLSQLELARNRLSGGIPPSVGRLSNLTTLALDHNELSGVVPNLSGLTGLYTLQLSHNQLVGEIPRSLAPLAPQLRFLELGHNRLTGRIPDFLGNFSALDTLDLSGNLLTGTVPATFRYLTKIFNLDLSGNALVDPFPEMAVKGIESLDLSHNRFHLGKIPRWVSTSPIIYSLKLAGCGIKMRMEDFKPAETYFYDYIDLSDNEITGSPAALLNRTQFLVSFRAAGNKLRFDMAGLPLPETLQDLDLSRNMVYGKVPAAVAGLKTLDVSYNRLCGQLPKTQFSASAFAGNACLCGTPLAPCQRRS</sequence>
<protein>
    <recommendedName>
        <fullName evidence="13">Leucine-rich repeat-containing N-terminal plant-type domain-containing protein</fullName>
    </recommendedName>
</protein>
<feature type="signal peptide" evidence="12">
    <location>
        <begin position="1"/>
        <end position="24"/>
    </location>
</feature>
<feature type="chain" id="PRO_5033059581" description="Leucine-rich repeat-containing N-terminal plant-type domain-containing protein" evidence="12">
    <location>
        <begin position="25"/>
        <end position="478"/>
    </location>
</feature>
<dbReference type="PROSITE" id="PS51257">
    <property type="entry name" value="PROKAR_LIPOPROTEIN"/>
    <property type="match status" value="1"/>
</dbReference>
<dbReference type="FunFam" id="3.80.10.10:FF:000041">
    <property type="entry name" value="LRR receptor-like serine/threonine-protein kinase ERECTA"/>
    <property type="match status" value="1"/>
</dbReference>
<evidence type="ECO:0000256" key="11">
    <source>
        <dbReference type="ARBA" id="ARBA00038043"/>
    </source>
</evidence>
<keyword evidence="10" id="KW-0325">Glycoprotein</keyword>
<dbReference type="Pfam" id="PF13855">
    <property type="entry name" value="LRR_8"/>
    <property type="match status" value="2"/>
</dbReference>
<evidence type="ECO:0000256" key="7">
    <source>
        <dbReference type="ARBA" id="ARBA00022989"/>
    </source>
</evidence>
<dbReference type="Pfam" id="PF00560">
    <property type="entry name" value="LRR_1"/>
    <property type="match status" value="2"/>
</dbReference>
<proteinExistence type="inferred from homology"/>
<keyword evidence="7" id="KW-1133">Transmembrane helix</keyword>
<comment type="subcellular location">
    <subcellularLocation>
        <location evidence="1">Cell membrane</location>
        <topology evidence="1">Single-pass type I membrane protein</topology>
    </subcellularLocation>
</comment>
<keyword evidence="9" id="KW-0675">Receptor</keyword>
<dbReference type="Gene3D" id="3.80.10.10">
    <property type="entry name" value="Ribonuclease Inhibitor"/>
    <property type="match status" value="3"/>
</dbReference>
<evidence type="ECO:0000259" key="13">
    <source>
        <dbReference type="Pfam" id="PF08263"/>
    </source>
</evidence>
<evidence type="ECO:0000313" key="15">
    <source>
        <dbReference type="Proteomes" id="UP000652761"/>
    </source>
</evidence>